<name>A0A1E4RMU4_9ASCO</name>
<organism evidence="3 4">
    <name type="scientific">Hyphopichia burtonii NRRL Y-1933</name>
    <dbReference type="NCBI Taxonomy" id="984485"/>
    <lineage>
        <taxon>Eukaryota</taxon>
        <taxon>Fungi</taxon>
        <taxon>Dikarya</taxon>
        <taxon>Ascomycota</taxon>
        <taxon>Saccharomycotina</taxon>
        <taxon>Pichiomycetes</taxon>
        <taxon>Debaryomycetaceae</taxon>
        <taxon>Hyphopichia</taxon>
    </lineage>
</organism>
<dbReference type="RefSeq" id="XP_020077636.1">
    <property type="nucleotide sequence ID" value="XM_020223958.1"/>
</dbReference>
<feature type="non-terminal residue" evidence="3">
    <location>
        <position position="1"/>
    </location>
</feature>
<dbReference type="EMBL" id="KV454539">
    <property type="protein sequence ID" value="ODV68569.1"/>
    <property type="molecule type" value="Genomic_DNA"/>
</dbReference>
<evidence type="ECO:0000256" key="2">
    <source>
        <dbReference type="SAM" id="MobiDB-lite"/>
    </source>
</evidence>
<accession>A0A1E4RMU4</accession>
<reference evidence="4" key="1">
    <citation type="submission" date="2016-05" db="EMBL/GenBank/DDBJ databases">
        <title>Comparative genomics of biotechnologically important yeasts.</title>
        <authorList>
            <consortium name="DOE Joint Genome Institute"/>
            <person name="Riley R."/>
            <person name="Haridas S."/>
            <person name="Wolfe K.H."/>
            <person name="Lopes M.R."/>
            <person name="Hittinger C.T."/>
            <person name="Goker M."/>
            <person name="Salamov A."/>
            <person name="Wisecaver J."/>
            <person name="Long T.M."/>
            <person name="Aerts A.L."/>
            <person name="Barry K."/>
            <person name="Choi C."/>
            <person name="Clum A."/>
            <person name="Coughlan A.Y."/>
            <person name="Deshpande S."/>
            <person name="Douglass A.P."/>
            <person name="Hanson S.J."/>
            <person name="Klenk H.-P."/>
            <person name="Labutti K."/>
            <person name="Lapidus A."/>
            <person name="Lindquist E."/>
            <person name="Lipzen A."/>
            <person name="Meier-Kolthoff J.P."/>
            <person name="Ohm R.A."/>
            <person name="Otillar R.P."/>
            <person name="Pangilinan J."/>
            <person name="Peng Y."/>
            <person name="Rokas A."/>
            <person name="Rosa C.A."/>
            <person name="Scheuner C."/>
            <person name="Sibirny A.A."/>
            <person name="Slot J.C."/>
            <person name="Stielow J.B."/>
            <person name="Sun H."/>
            <person name="Kurtzman C.P."/>
            <person name="Blackwell M."/>
            <person name="Grigoriev I.V."/>
            <person name="Jeffries T.W."/>
        </authorList>
    </citation>
    <scope>NUCLEOTIDE SEQUENCE [LARGE SCALE GENOMIC DNA]</scope>
    <source>
        <strain evidence="4">NRRL Y-1933</strain>
    </source>
</reference>
<protein>
    <submittedName>
        <fullName evidence="3">Uncharacterized protein</fullName>
    </submittedName>
</protein>
<feature type="region of interest" description="Disordered" evidence="2">
    <location>
        <begin position="365"/>
        <end position="391"/>
    </location>
</feature>
<keyword evidence="1" id="KW-0175">Coiled coil</keyword>
<dbReference type="STRING" id="984485.A0A1E4RMU4"/>
<evidence type="ECO:0000256" key="1">
    <source>
        <dbReference type="SAM" id="Coils"/>
    </source>
</evidence>
<proteinExistence type="predicted"/>
<keyword evidence="4" id="KW-1185">Reference proteome</keyword>
<dbReference type="Proteomes" id="UP000095085">
    <property type="component" value="Unassembled WGS sequence"/>
</dbReference>
<evidence type="ECO:0000313" key="3">
    <source>
        <dbReference type="EMBL" id="ODV68569.1"/>
    </source>
</evidence>
<dbReference type="AlphaFoldDB" id="A0A1E4RMU4"/>
<dbReference type="GeneID" id="30998507"/>
<gene>
    <name evidence="3" type="ORF">HYPBUDRAFT_95922</name>
</gene>
<feature type="coiled-coil region" evidence="1">
    <location>
        <begin position="327"/>
        <end position="361"/>
    </location>
</feature>
<feature type="non-terminal residue" evidence="3">
    <location>
        <position position="391"/>
    </location>
</feature>
<feature type="compositionally biased region" description="Basic and acidic residues" evidence="2">
    <location>
        <begin position="365"/>
        <end position="376"/>
    </location>
</feature>
<sequence length="391" mass="46700">SKSNTPTDHPVNGLIIGSLEQRHSLSKIYPIHLSNKFTELKGLREDFKYIYVINWLYQCRGYIKLSSEYFDNDLFEIELLNMVNPAPIDDMILFINKLKLSLISKIQGKKIQSLNMFEPIFRMYFGSNTPLGGSNEDDENETNFEIDVNLPKFDNLNIKDKIEIFYLCIKEIVQYQDFRDFIDKNKLSHDLIRLNSIYLEIIKPSQSEDFTLCFNDTCLYKRIITYPNLSIPKKRKLSPSNPEIFFKFEQFDIIEVKFELVYSNIYEFSDFLKSIKMKKSSKFKSIYNKLSNKNLIENYFNIELKKRKIITNRRKDFEMSRLIATRKKSSRLQAKEQERIKEEQERKLQEEEDLKFAAQRRFERRQSKRLNDDKAPDYTAGLSREERLNLR</sequence>
<evidence type="ECO:0000313" key="4">
    <source>
        <dbReference type="Proteomes" id="UP000095085"/>
    </source>
</evidence>
<dbReference type="OrthoDB" id="303107at2759"/>